<evidence type="ECO:0000313" key="2">
    <source>
        <dbReference type="EMBL" id="QIB35312.1"/>
    </source>
</evidence>
<dbReference type="KEGG" id="apra:G3A50_17515"/>
<evidence type="ECO:0000313" key="3">
    <source>
        <dbReference type="Proteomes" id="UP000464751"/>
    </source>
</evidence>
<protein>
    <submittedName>
        <fullName evidence="2">Uncharacterized protein</fullName>
    </submittedName>
</protein>
<reference evidence="2 3" key="1">
    <citation type="submission" date="2020-02" db="EMBL/GenBank/DDBJ databases">
        <authorList>
            <person name="Li G."/>
        </authorList>
    </citation>
    <scope>NUCLEOTIDE SEQUENCE [LARGE SCALE GENOMIC DNA]</scope>
    <source>
        <strain evidence="2 3">DSM 102029</strain>
    </source>
</reference>
<dbReference type="RefSeq" id="WP_163076452.1">
    <property type="nucleotide sequence ID" value="NZ_CP048630.1"/>
</dbReference>
<dbReference type="Proteomes" id="UP000464751">
    <property type="component" value="Chromosome"/>
</dbReference>
<feature type="compositionally biased region" description="Low complexity" evidence="1">
    <location>
        <begin position="21"/>
        <end position="32"/>
    </location>
</feature>
<organism evidence="2 3">
    <name type="scientific">Ancylobacter pratisalsi</name>
    <dbReference type="NCBI Taxonomy" id="1745854"/>
    <lineage>
        <taxon>Bacteria</taxon>
        <taxon>Pseudomonadati</taxon>
        <taxon>Pseudomonadota</taxon>
        <taxon>Alphaproteobacteria</taxon>
        <taxon>Hyphomicrobiales</taxon>
        <taxon>Xanthobacteraceae</taxon>
        <taxon>Ancylobacter</taxon>
    </lineage>
</organism>
<dbReference type="SUPFAM" id="SSF52540">
    <property type="entry name" value="P-loop containing nucleoside triphosphate hydrolases"/>
    <property type="match status" value="1"/>
</dbReference>
<dbReference type="InterPro" id="IPR027417">
    <property type="entry name" value="P-loop_NTPase"/>
</dbReference>
<name>A0A6P1YQB6_9HYPH</name>
<accession>A0A6P1YQB6</accession>
<feature type="region of interest" description="Disordered" evidence="1">
    <location>
        <begin position="1"/>
        <end position="32"/>
    </location>
</feature>
<evidence type="ECO:0000256" key="1">
    <source>
        <dbReference type="SAM" id="MobiDB-lite"/>
    </source>
</evidence>
<keyword evidence="3" id="KW-1185">Reference proteome</keyword>
<feature type="region of interest" description="Disordered" evidence="1">
    <location>
        <begin position="1293"/>
        <end position="1312"/>
    </location>
</feature>
<proteinExistence type="predicted"/>
<sequence>MDKKPEHNKRSRDPKLASKPAKGASRAGSNAGRGFRYQDAISAWLSVEIWAGQRAPAIVIPEGGDDIELRGEATSFVQVKSRREHLGDFTEGETVGHIEDLWNRSLGSAPRPQRLELVLEREVTGLSPLDDHPAVRSIESPISTRLSKFGGAADLLPRTSLTVVTSPQEWAISLIVDRLSCAPIAAQMCFAELLVRVGSLAEANGRLAPENYRGVSISDTETAIRDVLAAIDVDAIERALMDGVCEPVDFLTPLNDPNFYLGVDVEPGHIAAGLVAERPRSRSALVQGIEQRRAALIVGPSGAGKSALMWEAANTLRHTVRWFRIRRLSAADIPSLRQLVRTFRASEDSPLGFVMDDVGRNGPESWGGLLKEAMSVPGVVLLGSVREEDVTLIAERARAAEIRADPDDELAERLWRELREAEKTNWAGWYEPWKMSDGLLLEYVHILTRGQRMHELLADQVAARVSDPMRSLELDILRSGAWAGAANAEVDASRLARALSVSEADLSRALQRLIQEHLVRSPAPGAVTGLHQLRSEELLQLTHQTTLPTLETSFERTVASVPATNLEPLVADTLSARRLPVPAVLNGLIVRLESEQDARALASALRGLGSGRVSLGVGEWLDTPEARALPRTQITNAAMFGVAGIDLSSLSIIPEVQAAAGRLSQIKGSPDDDPRRLLMERMSPSVLSVLIETADLASLDEILAALVGMPLPVAVRTSLMQAPDGLLNANLDLLASLMGTLSALDREVAGGWVAEIGQEALFARVQAETAWAGPVTIQDADDGVIVRCDLWYVAGSVQKNPHDAVVSLCERILALCPSADIAASNAITASGELAGLVQLPLGTKRIARENLPPPSVPQWNRRWRDLISRRVAAPSYSDYLARGVVILDALVPTLEKIFDTHFRGKNAPNGLFETLNSINTETEALTPPAISSLKASGAGSNETNTNVTKFQNLLHSASVNVIARFVKLPDQAGAYIAWLSDLITDVDTTTLEEPWQLIGGGPPLMLNRLKTLLETLRLLAGEAHERKQAPAVTWATRGKGARVGNSVRLVSLSAKAAGETRLAQRKAEIERLAEEAGIAAQFHLRVNAKGILPWPPAEVLALLLASDIADAVVALAEQAELVRSLVDPSIHLTIMPYIEDVAFPALAKSGYQTLLPDVEGAAFWAEQLGLPQALSAMGSMFGEVLSLASELGAMDQKRLGNETRPEEEIAARRSLEAAFERKYEELTRRLNAFDQALQSDVSELIEHLRTGDVDFAAEAQAAIGGTSSKIAEATGYVSLLLLSAEIDSISAEGQPFEQLQTTSPEQADDGED</sequence>
<feature type="compositionally biased region" description="Basic residues" evidence="1">
    <location>
        <begin position="1"/>
        <end position="10"/>
    </location>
</feature>
<dbReference type="EMBL" id="CP048630">
    <property type="protein sequence ID" value="QIB35312.1"/>
    <property type="molecule type" value="Genomic_DNA"/>
</dbReference>
<gene>
    <name evidence="2" type="ORF">G3A50_17515</name>
</gene>